<gene>
    <name evidence="1" type="ORF">IHQ72_36140</name>
</gene>
<accession>A0ABY5R784</accession>
<keyword evidence="2" id="KW-1185">Reference proteome</keyword>
<evidence type="ECO:0000313" key="1">
    <source>
        <dbReference type="EMBL" id="UVC19335.1"/>
    </source>
</evidence>
<proteinExistence type="predicted"/>
<evidence type="ECO:0000313" key="2">
    <source>
        <dbReference type="Proteomes" id="UP001058098"/>
    </source>
</evidence>
<dbReference type="RefSeq" id="WP_258124186.1">
    <property type="nucleotide sequence ID" value="NZ_CP062230.1"/>
</dbReference>
<dbReference type="Proteomes" id="UP001058098">
    <property type="component" value="Plasmid pOM4"/>
</dbReference>
<geneLocation type="plasmid" evidence="1 2">
    <name>pOM4</name>
</geneLocation>
<reference evidence="1" key="1">
    <citation type="submission" date="2020-09" db="EMBL/GenBank/DDBJ databases">
        <title>Rhizobia associated with sainfoin plants.</title>
        <authorList>
            <person name="Asharfi S."/>
            <person name="Kuzmanovic N."/>
            <person name="Bunk B."/>
            <person name="Sproeer C."/>
            <person name="Becker M."/>
            <person name="Thuenen T."/>
        </authorList>
    </citation>
    <scope>NUCLEOTIDE SEQUENCE</scope>
    <source>
        <strain evidence="1">OM4</strain>
        <plasmid evidence="1">pOM4</plasmid>
    </source>
</reference>
<dbReference type="EMBL" id="CP062230">
    <property type="protein sequence ID" value="UVC19335.1"/>
    <property type="molecule type" value="Genomic_DNA"/>
</dbReference>
<sequence>MGDISLDFNRIEAREYKVMLRAARFCGSAKEQNIATRRCWESLSRSARAVGVPAHGKPEVGGEEKQRLVRFYDTNEHALYRRAGFILRRRRPVRSNGEWSVTLKFRSSDWVRASAQAFEPKSGENAKFEEDIKAHPAGSGFQFIPLFSRSADVETSRAPEKVGDALSLYKQLQRSLLPDGSADLSIVHGFEAREEVFEGIELTLSGKVKAECAIILWSERGSDPNEMVAAEFSLRYKIKKESRSPEVAERAWSAFAAICANEKWVDPAGPTKTAFVYREA</sequence>
<keyword evidence="1" id="KW-0614">Plasmid</keyword>
<name>A0ABY5R784_9HYPH</name>
<organism evidence="1 2">
    <name type="scientific">Mesorhizobium onobrychidis</name>
    <dbReference type="NCBI Taxonomy" id="2775404"/>
    <lineage>
        <taxon>Bacteria</taxon>
        <taxon>Pseudomonadati</taxon>
        <taxon>Pseudomonadota</taxon>
        <taxon>Alphaproteobacteria</taxon>
        <taxon>Hyphomicrobiales</taxon>
        <taxon>Phyllobacteriaceae</taxon>
        <taxon>Mesorhizobium</taxon>
    </lineage>
</organism>
<protein>
    <submittedName>
        <fullName evidence="1">Uncharacterized protein</fullName>
    </submittedName>
</protein>